<evidence type="ECO:0000256" key="1">
    <source>
        <dbReference type="ARBA" id="ARBA00001623"/>
    </source>
</evidence>
<dbReference type="CDD" id="cd07723">
    <property type="entry name" value="hydroxyacylglutathione_hydrolase_MBL-fold"/>
    <property type="match status" value="1"/>
</dbReference>
<dbReference type="AlphaFoldDB" id="A0A918VI58"/>
<dbReference type="Proteomes" id="UP000614811">
    <property type="component" value="Unassembled WGS sequence"/>
</dbReference>
<dbReference type="HAMAP" id="MF_01374">
    <property type="entry name" value="Glyoxalase_2"/>
    <property type="match status" value="1"/>
</dbReference>
<dbReference type="SMART" id="SM00849">
    <property type="entry name" value="Lactamase_B"/>
    <property type="match status" value="1"/>
</dbReference>
<gene>
    <name evidence="7" type="primary">gloB</name>
    <name evidence="9" type="ORF">GCM10008090_10420</name>
</gene>
<reference evidence="9" key="1">
    <citation type="journal article" date="2014" name="Int. J. Syst. Evol. Microbiol.">
        <title>Complete genome sequence of Corynebacterium casei LMG S-19264T (=DSM 44701T), isolated from a smear-ripened cheese.</title>
        <authorList>
            <consortium name="US DOE Joint Genome Institute (JGI-PGF)"/>
            <person name="Walter F."/>
            <person name="Albersmeier A."/>
            <person name="Kalinowski J."/>
            <person name="Ruckert C."/>
        </authorList>
    </citation>
    <scope>NUCLEOTIDE SEQUENCE</scope>
    <source>
        <strain evidence="9">KCTC 12711</strain>
    </source>
</reference>
<keyword evidence="4 7" id="KW-0479">Metal-binding</keyword>
<feature type="domain" description="Metallo-beta-lactamase" evidence="8">
    <location>
        <begin position="13"/>
        <end position="178"/>
    </location>
</feature>
<comment type="similarity">
    <text evidence="3 7">Belongs to the metallo-beta-lactamase superfamily. Glyoxalase II family.</text>
</comment>
<proteinExistence type="inferred from homology"/>
<comment type="caution">
    <text evidence="9">The sequence shown here is derived from an EMBL/GenBank/DDBJ whole genome shotgun (WGS) entry which is preliminary data.</text>
</comment>
<dbReference type="InterPro" id="IPR001279">
    <property type="entry name" value="Metallo-B-lactamas"/>
</dbReference>
<dbReference type="InterPro" id="IPR035680">
    <property type="entry name" value="Clx_II_MBL"/>
</dbReference>
<evidence type="ECO:0000313" key="9">
    <source>
        <dbReference type="EMBL" id="GHA03316.1"/>
    </source>
</evidence>
<dbReference type="SUPFAM" id="SSF56281">
    <property type="entry name" value="Metallo-hydrolase/oxidoreductase"/>
    <property type="match status" value="1"/>
</dbReference>
<protein>
    <recommendedName>
        <fullName evidence="7">Hydroxyacylglutathione hydrolase</fullName>
        <ecNumber evidence="7">3.1.2.6</ecNumber>
    </recommendedName>
    <alternativeName>
        <fullName evidence="7">Glyoxalase II</fullName>
        <shortName evidence="7">Glx II</shortName>
    </alternativeName>
</protein>
<feature type="binding site" evidence="7">
    <location>
        <position position="178"/>
    </location>
    <ligand>
        <name>Zn(2+)</name>
        <dbReference type="ChEBI" id="CHEBI:29105"/>
        <label>2</label>
    </ligand>
</feature>
<evidence type="ECO:0000256" key="2">
    <source>
        <dbReference type="ARBA" id="ARBA00004963"/>
    </source>
</evidence>
<dbReference type="Pfam" id="PF00753">
    <property type="entry name" value="Lactamase_B"/>
    <property type="match status" value="1"/>
</dbReference>
<dbReference type="GO" id="GO:0046872">
    <property type="term" value="F:metal ion binding"/>
    <property type="evidence" value="ECO:0007669"/>
    <property type="project" value="UniProtKB-KW"/>
</dbReference>
<feature type="binding site" evidence="7">
    <location>
        <position position="138"/>
    </location>
    <ligand>
        <name>Zn(2+)</name>
        <dbReference type="ChEBI" id="CHEBI:29105"/>
        <label>1</label>
    </ligand>
</feature>
<dbReference type="EMBL" id="BMXA01000002">
    <property type="protein sequence ID" value="GHA03316.1"/>
    <property type="molecule type" value="Genomic_DNA"/>
</dbReference>
<evidence type="ECO:0000313" key="10">
    <source>
        <dbReference type="Proteomes" id="UP000614811"/>
    </source>
</evidence>
<dbReference type="GO" id="GO:0019243">
    <property type="term" value="P:methylglyoxal catabolic process to D-lactate via S-lactoyl-glutathione"/>
    <property type="evidence" value="ECO:0007669"/>
    <property type="project" value="InterPro"/>
</dbReference>
<evidence type="ECO:0000256" key="5">
    <source>
        <dbReference type="ARBA" id="ARBA00022801"/>
    </source>
</evidence>
<feature type="binding site" evidence="7">
    <location>
        <position position="56"/>
    </location>
    <ligand>
        <name>Zn(2+)</name>
        <dbReference type="ChEBI" id="CHEBI:29105"/>
        <label>1</label>
    </ligand>
</feature>
<feature type="binding site" evidence="7">
    <location>
        <position position="58"/>
    </location>
    <ligand>
        <name>Zn(2+)</name>
        <dbReference type="ChEBI" id="CHEBI:29105"/>
        <label>1</label>
    </ligand>
</feature>
<keyword evidence="6 7" id="KW-0862">Zinc</keyword>
<reference evidence="9" key="2">
    <citation type="submission" date="2020-09" db="EMBL/GenBank/DDBJ databases">
        <authorList>
            <person name="Sun Q."/>
            <person name="Kim S."/>
        </authorList>
    </citation>
    <scope>NUCLEOTIDE SEQUENCE</scope>
    <source>
        <strain evidence="9">KCTC 12711</strain>
    </source>
</reference>
<feature type="binding site" evidence="7">
    <location>
        <position position="115"/>
    </location>
    <ligand>
        <name>Zn(2+)</name>
        <dbReference type="ChEBI" id="CHEBI:29105"/>
        <label>1</label>
    </ligand>
</feature>
<evidence type="ECO:0000256" key="7">
    <source>
        <dbReference type="HAMAP-Rule" id="MF_01374"/>
    </source>
</evidence>
<keyword evidence="10" id="KW-1185">Reference proteome</keyword>
<comment type="catalytic activity">
    <reaction evidence="1 7">
        <text>an S-(2-hydroxyacyl)glutathione + H2O = a 2-hydroxy carboxylate + glutathione + H(+)</text>
        <dbReference type="Rhea" id="RHEA:21864"/>
        <dbReference type="ChEBI" id="CHEBI:15377"/>
        <dbReference type="ChEBI" id="CHEBI:15378"/>
        <dbReference type="ChEBI" id="CHEBI:57925"/>
        <dbReference type="ChEBI" id="CHEBI:58896"/>
        <dbReference type="ChEBI" id="CHEBI:71261"/>
        <dbReference type="EC" id="3.1.2.6"/>
    </reaction>
</comment>
<dbReference type="EC" id="3.1.2.6" evidence="7"/>
<dbReference type="Pfam" id="PF16123">
    <property type="entry name" value="HAGH_C"/>
    <property type="match status" value="1"/>
</dbReference>
<dbReference type="PANTHER" id="PTHR11935">
    <property type="entry name" value="BETA LACTAMASE DOMAIN"/>
    <property type="match status" value="1"/>
</dbReference>
<evidence type="ECO:0000256" key="3">
    <source>
        <dbReference type="ARBA" id="ARBA00006759"/>
    </source>
</evidence>
<evidence type="ECO:0000256" key="6">
    <source>
        <dbReference type="ARBA" id="ARBA00022833"/>
    </source>
</evidence>
<feature type="binding site" evidence="7">
    <location>
        <position position="138"/>
    </location>
    <ligand>
        <name>Zn(2+)</name>
        <dbReference type="ChEBI" id="CHEBI:29105"/>
        <label>2</label>
    </ligand>
</feature>
<comment type="cofactor">
    <cofactor evidence="7">
        <name>Zn(2+)</name>
        <dbReference type="ChEBI" id="CHEBI:29105"/>
    </cofactor>
    <text evidence="7">Binds 2 Zn(2+) ions per subunit.</text>
</comment>
<dbReference type="InterPro" id="IPR036866">
    <property type="entry name" value="RibonucZ/Hydroxyglut_hydro"/>
</dbReference>
<name>A0A918VI58_9GAMM</name>
<dbReference type="Gene3D" id="3.60.15.10">
    <property type="entry name" value="Ribonuclease Z/Hydroxyacylglutathione hydrolase-like"/>
    <property type="match status" value="1"/>
</dbReference>
<keyword evidence="5 7" id="KW-0378">Hydrolase</keyword>
<dbReference type="GO" id="GO:0004416">
    <property type="term" value="F:hydroxyacylglutathione hydrolase activity"/>
    <property type="evidence" value="ECO:0007669"/>
    <property type="project" value="UniProtKB-UniRule"/>
</dbReference>
<dbReference type="RefSeq" id="WP_189398987.1">
    <property type="nucleotide sequence ID" value="NZ_BMXA01000002.1"/>
</dbReference>
<comment type="pathway">
    <text evidence="2 7">Secondary metabolite metabolism; methylglyoxal degradation; (R)-lactate from methylglyoxal: step 2/2.</text>
</comment>
<feature type="binding site" evidence="7">
    <location>
        <position position="60"/>
    </location>
    <ligand>
        <name>Zn(2+)</name>
        <dbReference type="ChEBI" id="CHEBI:29105"/>
        <label>2</label>
    </ligand>
</feature>
<dbReference type="InterPro" id="IPR032282">
    <property type="entry name" value="HAGH_C"/>
</dbReference>
<comment type="function">
    <text evidence="7">Thiolesterase that catalyzes the hydrolysis of S-D-lactoyl-glutathione to form glutathione and D-lactic acid.</text>
</comment>
<evidence type="ECO:0000259" key="8">
    <source>
        <dbReference type="SMART" id="SM00849"/>
    </source>
</evidence>
<comment type="subunit">
    <text evidence="7">Monomer.</text>
</comment>
<dbReference type="PANTHER" id="PTHR11935:SF94">
    <property type="entry name" value="TENZING NORGAY, ISOFORM C"/>
    <property type="match status" value="1"/>
</dbReference>
<organism evidence="9 10">
    <name type="scientific">Arenicella chitinivorans</name>
    <dbReference type="NCBI Taxonomy" id="1329800"/>
    <lineage>
        <taxon>Bacteria</taxon>
        <taxon>Pseudomonadati</taxon>
        <taxon>Pseudomonadota</taxon>
        <taxon>Gammaproteobacteria</taxon>
        <taxon>Arenicellales</taxon>
        <taxon>Arenicellaceae</taxon>
        <taxon>Arenicella</taxon>
    </lineage>
</organism>
<evidence type="ECO:0000256" key="4">
    <source>
        <dbReference type="ARBA" id="ARBA00022723"/>
    </source>
</evidence>
<dbReference type="InterPro" id="IPR017782">
    <property type="entry name" value="Hydroxyacylglutathione_Hdrlase"/>
</dbReference>
<feature type="binding site" evidence="7">
    <location>
        <position position="61"/>
    </location>
    <ligand>
        <name>Zn(2+)</name>
        <dbReference type="ChEBI" id="CHEBI:29105"/>
        <label>2</label>
    </ligand>
</feature>
<accession>A0A918VI58</accession>
<sequence length="266" mass="29294">MLVEQIAVGNSLRNYMYLVACAETREAVAIDPLDHATLLERARNLGWDIRGVLNTHEHHDHIGGNEPVIRATGATLYAHHHATDKIPNVDVGLRAGDGVQVGTSVELITLDTPGHTFCHSCFYYLGDNQAAPALFSGDTLFNAGVGNCHNGGNPQTMYQTFAEQIFKLPDATRVYPGHDYIVNNLEFTLRYEPDNAAAQSLLAAMQQWPSDTHFISNIGMERLVNTFFRLDSGSLVAGLSQQYPDLGVSPSAEAIFLKLRELRNSW</sequence>